<dbReference type="PANTHER" id="PTHR46633">
    <property type="entry name" value="TRANSCRIPTION FACTOR MYC/MYB-RELATED"/>
    <property type="match status" value="1"/>
</dbReference>
<evidence type="ECO:0000259" key="3">
    <source>
        <dbReference type="Pfam" id="PF14215"/>
    </source>
</evidence>
<comment type="caution">
    <text evidence="4">The sequence shown here is derived from an EMBL/GenBank/DDBJ whole genome shotgun (WGS) entry which is preliminary data.</text>
</comment>
<evidence type="ECO:0000256" key="2">
    <source>
        <dbReference type="ARBA" id="ARBA00023163"/>
    </source>
</evidence>
<accession>A0AAN7KU38</accession>
<protein>
    <recommendedName>
        <fullName evidence="3">Transcription factor MYC/MYB N-terminal domain-containing protein</fullName>
    </recommendedName>
</protein>
<proteinExistence type="predicted"/>
<evidence type="ECO:0000313" key="5">
    <source>
        <dbReference type="Proteomes" id="UP001345219"/>
    </source>
</evidence>
<keyword evidence="5" id="KW-1185">Reference proteome</keyword>
<sequence>MDRGLPMFNRLLQHTLRGICSSDFSSNSTKWVYSVFWRILPRNYPPPKWEFGGGATDRAKGNKRNWILAWEDGYCDFCECERAWGGHMRGRFGPEVFFKLSHEVYSYGEGLVGKVAADNSHKWVLRDSQSEPESNNFVSPWNVSIDPQPRVWEAQFNSGIQTIAIIAVKEGVVQLGSFAKTAEDINLVVSIQRKFSYLQSIPGVFSIERPFLRLPSLFPGVSFELGSMQWKMPSATPLYSPNTDNNRYGQVHVVDVKVEPSCHLDEVEKKLRSKKEGSLNIAD</sequence>
<keyword evidence="2" id="KW-0804">Transcription</keyword>
<dbReference type="Pfam" id="PF14215">
    <property type="entry name" value="bHLH-MYC_N"/>
    <property type="match status" value="2"/>
</dbReference>
<dbReference type="Proteomes" id="UP001345219">
    <property type="component" value="Chromosome 24"/>
</dbReference>
<feature type="domain" description="Transcription factor MYC/MYB N-terminal" evidence="3">
    <location>
        <begin position="12"/>
        <end position="76"/>
    </location>
</feature>
<gene>
    <name evidence="4" type="ORF">SAY87_030387</name>
</gene>
<dbReference type="PANTHER" id="PTHR46633:SF6">
    <property type="entry name" value="TRANSCRIPTION FACTOR MYC_MYB N-TERMINAL DOMAIN-CONTAINING PROTEIN"/>
    <property type="match status" value="1"/>
</dbReference>
<dbReference type="EMBL" id="JAXIOK010000005">
    <property type="protein sequence ID" value="KAK4769855.1"/>
    <property type="molecule type" value="Genomic_DNA"/>
</dbReference>
<name>A0AAN7KU38_9MYRT</name>
<dbReference type="InterPro" id="IPR025610">
    <property type="entry name" value="MYC/MYB_N"/>
</dbReference>
<reference evidence="4 5" key="1">
    <citation type="journal article" date="2023" name="Hortic Res">
        <title>Pangenome of water caltrop reveals structural variations and asymmetric subgenome divergence after allopolyploidization.</title>
        <authorList>
            <person name="Zhang X."/>
            <person name="Chen Y."/>
            <person name="Wang L."/>
            <person name="Yuan Y."/>
            <person name="Fang M."/>
            <person name="Shi L."/>
            <person name="Lu R."/>
            <person name="Comes H.P."/>
            <person name="Ma Y."/>
            <person name="Chen Y."/>
            <person name="Huang G."/>
            <person name="Zhou Y."/>
            <person name="Zheng Z."/>
            <person name="Qiu Y."/>
        </authorList>
    </citation>
    <scope>NUCLEOTIDE SEQUENCE [LARGE SCALE GENOMIC DNA]</scope>
    <source>
        <tissue evidence="4">Roots</tissue>
    </source>
</reference>
<feature type="domain" description="Transcription factor MYC/MYB N-terminal" evidence="3">
    <location>
        <begin position="95"/>
        <end position="195"/>
    </location>
</feature>
<organism evidence="4 5">
    <name type="scientific">Trapa incisa</name>
    <dbReference type="NCBI Taxonomy" id="236973"/>
    <lineage>
        <taxon>Eukaryota</taxon>
        <taxon>Viridiplantae</taxon>
        <taxon>Streptophyta</taxon>
        <taxon>Embryophyta</taxon>
        <taxon>Tracheophyta</taxon>
        <taxon>Spermatophyta</taxon>
        <taxon>Magnoliopsida</taxon>
        <taxon>eudicotyledons</taxon>
        <taxon>Gunneridae</taxon>
        <taxon>Pentapetalae</taxon>
        <taxon>rosids</taxon>
        <taxon>malvids</taxon>
        <taxon>Myrtales</taxon>
        <taxon>Lythraceae</taxon>
        <taxon>Trapa</taxon>
    </lineage>
</organism>
<evidence type="ECO:0000256" key="1">
    <source>
        <dbReference type="ARBA" id="ARBA00023015"/>
    </source>
</evidence>
<evidence type="ECO:0000313" key="4">
    <source>
        <dbReference type="EMBL" id="KAK4769855.1"/>
    </source>
</evidence>
<dbReference type="AlphaFoldDB" id="A0AAN7KU38"/>
<keyword evidence="1" id="KW-0805">Transcription regulation</keyword>